<sequence length="294" mass="32272">MPYLISAYHLNTLIEQKPAQKNKLVIFDCRFALNDPEAGRLAYLAGHIPGAHYLDLNLDLSSAVAEHGGRHPLPNISALQHKLQDCGVSQDSQIVLYDAHKGAYACRAWWLLTYCGIENVRVLNGGLGAWQQHFSLSQQIAETRSSAKDGPPLQLTPGQLKIRDHQDIVNKNGIGELIDSRELARFQGITEPIDPIAGHIPGAINLPWQTATDDEGFFLDQEAAKLRLSRALNQQHLASLKHPPTVYCGSGVTACVNIFAMAQLGIEAALYPGSWSDWCSYVTEENRSARVATS</sequence>
<dbReference type="CDD" id="cd01448">
    <property type="entry name" value="TST_Repeat_1"/>
    <property type="match status" value="1"/>
</dbReference>
<dbReference type="Pfam" id="PF00581">
    <property type="entry name" value="Rhodanese"/>
    <property type="match status" value="2"/>
</dbReference>
<keyword evidence="5" id="KW-1185">Reference proteome</keyword>
<protein>
    <submittedName>
        <fullName evidence="4">Sulfurtransferase</fullName>
        <ecNumber evidence="4">2.8.1.-</ecNumber>
    </submittedName>
</protein>
<feature type="domain" description="Rhodanese" evidence="3">
    <location>
        <begin position="177"/>
        <end position="287"/>
    </location>
</feature>
<dbReference type="InterPro" id="IPR001307">
    <property type="entry name" value="Thiosulphate_STrfase_CS"/>
</dbReference>
<dbReference type="InterPro" id="IPR036873">
    <property type="entry name" value="Rhodanese-like_dom_sf"/>
</dbReference>
<evidence type="ECO:0000313" key="4">
    <source>
        <dbReference type="EMBL" id="MFC4364309.1"/>
    </source>
</evidence>
<dbReference type="InterPro" id="IPR001763">
    <property type="entry name" value="Rhodanese-like_dom"/>
</dbReference>
<feature type="domain" description="Rhodanese" evidence="3">
    <location>
        <begin position="20"/>
        <end position="139"/>
    </location>
</feature>
<dbReference type="EC" id="2.8.1.-" evidence="4"/>
<gene>
    <name evidence="4" type="ORF">ACFOX3_18515</name>
</gene>
<evidence type="ECO:0000256" key="2">
    <source>
        <dbReference type="ARBA" id="ARBA00022737"/>
    </source>
</evidence>
<evidence type="ECO:0000313" key="5">
    <source>
        <dbReference type="Proteomes" id="UP001595840"/>
    </source>
</evidence>
<dbReference type="Proteomes" id="UP001595840">
    <property type="component" value="Unassembled WGS sequence"/>
</dbReference>
<dbReference type="GO" id="GO:0016740">
    <property type="term" value="F:transferase activity"/>
    <property type="evidence" value="ECO:0007669"/>
    <property type="project" value="UniProtKB-KW"/>
</dbReference>
<proteinExistence type="predicted"/>
<accession>A0ABV8V8R1</accession>
<evidence type="ECO:0000256" key="1">
    <source>
        <dbReference type="ARBA" id="ARBA00022679"/>
    </source>
</evidence>
<dbReference type="PROSITE" id="PS50206">
    <property type="entry name" value="RHODANESE_3"/>
    <property type="match status" value="2"/>
</dbReference>
<evidence type="ECO:0000259" key="3">
    <source>
        <dbReference type="PROSITE" id="PS50206"/>
    </source>
</evidence>
<dbReference type="EMBL" id="JBHSCX010000021">
    <property type="protein sequence ID" value="MFC4364309.1"/>
    <property type="molecule type" value="Genomic_DNA"/>
</dbReference>
<keyword evidence="1 4" id="KW-0808">Transferase</keyword>
<name>A0ABV8V8R1_9GAMM</name>
<dbReference type="PANTHER" id="PTHR11364">
    <property type="entry name" value="THIOSULFATE SULFERTANSFERASE"/>
    <property type="match status" value="1"/>
</dbReference>
<dbReference type="SUPFAM" id="SSF52821">
    <property type="entry name" value="Rhodanese/Cell cycle control phosphatase"/>
    <property type="match status" value="2"/>
</dbReference>
<dbReference type="PROSITE" id="PS00380">
    <property type="entry name" value="RHODANESE_1"/>
    <property type="match status" value="1"/>
</dbReference>
<organism evidence="4 5">
    <name type="scientific">Simiduia curdlanivorans</name>
    <dbReference type="NCBI Taxonomy" id="1492769"/>
    <lineage>
        <taxon>Bacteria</taxon>
        <taxon>Pseudomonadati</taxon>
        <taxon>Pseudomonadota</taxon>
        <taxon>Gammaproteobacteria</taxon>
        <taxon>Cellvibrionales</taxon>
        <taxon>Cellvibrionaceae</taxon>
        <taxon>Simiduia</taxon>
    </lineage>
</organism>
<dbReference type="RefSeq" id="WP_290262306.1">
    <property type="nucleotide sequence ID" value="NZ_JAUFQG010000004.1"/>
</dbReference>
<dbReference type="PANTHER" id="PTHR11364:SF27">
    <property type="entry name" value="SULFURTRANSFERASE"/>
    <property type="match status" value="1"/>
</dbReference>
<dbReference type="InterPro" id="IPR045078">
    <property type="entry name" value="TST/MPST-like"/>
</dbReference>
<dbReference type="CDD" id="cd01449">
    <property type="entry name" value="TST_Repeat_2"/>
    <property type="match status" value="1"/>
</dbReference>
<comment type="caution">
    <text evidence="4">The sequence shown here is derived from an EMBL/GenBank/DDBJ whole genome shotgun (WGS) entry which is preliminary data.</text>
</comment>
<dbReference type="Gene3D" id="3.40.250.10">
    <property type="entry name" value="Rhodanese-like domain"/>
    <property type="match status" value="2"/>
</dbReference>
<reference evidence="5" key="1">
    <citation type="journal article" date="2019" name="Int. J. Syst. Evol. Microbiol.">
        <title>The Global Catalogue of Microorganisms (GCM) 10K type strain sequencing project: providing services to taxonomists for standard genome sequencing and annotation.</title>
        <authorList>
            <consortium name="The Broad Institute Genomics Platform"/>
            <consortium name="The Broad Institute Genome Sequencing Center for Infectious Disease"/>
            <person name="Wu L."/>
            <person name="Ma J."/>
        </authorList>
    </citation>
    <scope>NUCLEOTIDE SEQUENCE [LARGE SCALE GENOMIC DNA]</scope>
    <source>
        <strain evidence="5">CECT 8570</strain>
    </source>
</reference>
<dbReference type="SMART" id="SM00450">
    <property type="entry name" value="RHOD"/>
    <property type="match status" value="2"/>
</dbReference>
<keyword evidence="2" id="KW-0677">Repeat</keyword>